<evidence type="ECO:0000313" key="3">
    <source>
        <dbReference type="EMBL" id="MFD1039630.1"/>
    </source>
</evidence>
<reference evidence="4" key="1">
    <citation type="journal article" date="2019" name="Int. J. Syst. Evol. Microbiol.">
        <title>The Global Catalogue of Microorganisms (GCM) 10K type strain sequencing project: providing services to taxonomists for standard genome sequencing and annotation.</title>
        <authorList>
            <consortium name="The Broad Institute Genomics Platform"/>
            <consortium name="The Broad Institute Genome Sequencing Center for Infectious Disease"/>
            <person name="Wu L."/>
            <person name="Ma J."/>
        </authorList>
    </citation>
    <scope>NUCLEOTIDE SEQUENCE [LARGE SCALE GENOMIC DNA]</scope>
    <source>
        <strain evidence="4">CCUG 56754</strain>
    </source>
</reference>
<protein>
    <submittedName>
        <fullName evidence="3">(2Fe-2S)-binding protein</fullName>
    </submittedName>
</protein>
<dbReference type="EMBL" id="JBHTKJ010000041">
    <property type="protein sequence ID" value="MFD1039630.1"/>
    <property type="molecule type" value="Genomic_DNA"/>
</dbReference>
<dbReference type="PANTHER" id="PTHR42949">
    <property type="entry name" value="ANAEROBIC GLYCEROL-3-PHOSPHATE DEHYDROGENASE SUBUNIT B"/>
    <property type="match status" value="1"/>
</dbReference>
<dbReference type="InterPro" id="IPR041854">
    <property type="entry name" value="BFD-like_2Fe2S-bd_dom_sf"/>
</dbReference>
<evidence type="ECO:0000259" key="2">
    <source>
        <dbReference type="Pfam" id="PF04324"/>
    </source>
</evidence>
<proteinExistence type="predicted"/>
<evidence type="ECO:0000313" key="4">
    <source>
        <dbReference type="Proteomes" id="UP001597040"/>
    </source>
</evidence>
<dbReference type="InterPro" id="IPR051691">
    <property type="entry name" value="Metab_Enz_Cyan_OpOx_G3PDH"/>
</dbReference>
<dbReference type="Gene3D" id="1.10.10.1100">
    <property type="entry name" value="BFD-like [2Fe-2S]-binding domain"/>
    <property type="match status" value="1"/>
</dbReference>
<dbReference type="CDD" id="cd19946">
    <property type="entry name" value="GlpA-like_Fer2_BFD-like"/>
    <property type="match status" value="1"/>
</dbReference>
<dbReference type="Proteomes" id="UP001597040">
    <property type="component" value="Unassembled WGS sequence"/>
</dbReference>
<comment type="caution">
    <text evidence="3">The sequence shown here is derived from an EMBL/GenBank/DDBJ whole genome shotgun (WGS) entry which is preliminary data.</text>
</comment>
<dbReference type="PANTHER" id="PTHR42949:SF3">
    <property type="entry name" value="ANAEROBIC GLYCEROL-3-PHOSPHATE DEHYDROGENASE SUBUNIT B"/>
    <property type="match status" value="1"/>
</dbReference>
<feature type="domain" description="BFD-like [2Fe-2S]-binding" evidence="2">
    <location>
        <begin position="5"/>
        <end position="55"/>
    </location>
</feature>
<keyword evidence="1" id="KW-0560">Oxidoreductase</keyword>
<dbReference type="Pfam" id="PF04324">
    <property type="entry name" value="Fer2_BFD"/>
    <property type="match status" value="1"/>
</dbReference>
<dbReference type="InterPro" id="IPR007419">
    <property type="entry name" value="BFD-like_2Fe2S-bd_dom"/>
</dbReference>
<keyword evidence="4" id="KW-1185">Reference proteome</keyword>
<organism evidence="3 4">
    <name type="scientific">Virgibacillus byunsanensis</name>
    <dbReference type="NCBI Taxonomy" id="570945"/>
    <lineage>
        <taxon>Bacteria</taxon>
        <taxon>Bacillati</taxon>
        <taxon>Bacillota</taxon>
        <taxon>Bacilli</taxon>
        <taxon>Bacillales</taxon>
        <taxon>Bacillaceae</taxon>
        <taxon>Virgibacillus</taxon>
    </lineage>
</organism>
<evidence type="ECO:0000256" key="1">
    <source>
        <dbReference type="ARBA" id="ARBA00023002"/>
    </source>
</evidence>
<dbReference type="RefSeq" id="WP_390363296.1">
    <property type="nucleotide sequence ID" value="NZ_JBHTKJ010000041.1"/>
</dbReference>
<name>A0ABW3LML5_9BACI</name>
<sequence length="92" mass="10262">MKDVVICRCEEVMLSEIITSIKNGTKSAKELKLRTRAGMGVCQGRICRLPLEQIVSYHTNKSIPPSSTLSFNNPVRPLTLSELAQNRKESCL</sequence>
<gene>
    <name evidence="3" type="ORF">ACFQ3N_14670</name>
</gene>
<accession>A0ABW3LML5</accession>